<evidence type="ECO:0000313" key="2">
    <source>
        <dbReference type="EMBL" id="AEM72865.1"/>
    </source>
</evidence>
<reference evidence="2 3" key="1">
    <citation type="submission" date="2011-08" db="EMBL/GenBank/DDBJ databases">
        <title>Complete sequence of Caldicellulosiruptor lactoaceticus 6A.</title>
        <authorList>
            <consortium name="US DOE Joint Genome Institute"/>
            <person name="Lucas S."/>
            <person name="Han J."/>
            <person name="Lapidus A."/>
            <person name="Cheng J.-F."/>
            <person name="Goodwin L."/>
            <person name="Pitluck S."/>
            <person name="Peters L."/>
            <person name="Davenport K."/>
            <person name="Detter J.C."/>
            <person name="Han C."/>
            <person name="Tapia R."/>
            <person name="Land M."/>
            <person name="Hauser L."/>
            <person name="Kyrpides N."/>
            <person name="Ivanova N."/>
            <person name="Ovchinnikova G."/>
            <person name="Pagani I."/>
            <person name="Blumer-Schuette S.E."/>
            <person name="Kelly R.M."/>
            <person name="Woyke T."/>
        </authorList>
    </citation>
    <scope>NUCLEOTIDE SEQUENCE [LARGE SCALE GENOMIC DNA]</scope>
    <source>
        <strain evidence="2 3">6A</strain>
    </source>
</reference>
<dbReference type="Proteomes" id="UP000009257">
    <property type="component" value="Chromosome"/>
</dbReference>
<dbReference type="EMBL" id="CP003001">
    <property type="protein sequence ID" value="AEM72865.1"/>
    <property type="molecule type" value="Genomic_DNA"/>
</dbReference>
<gene>
    <name evidence="2" type="ORF">Calla_0183</name>
</gene>
<dbReference type="HOGENOM" id="CLU_3325797_0_0_9"/>
<organism evidence="2 3">
    <name type="scientific">Caldicellulosiruptor acetigenus 6A</name>
    <dbReference type="NCBI Taxonomy" id="632516"/>
    <lineage>
        <taxon>Bacteria</taxon>
        <taxon>Bacillati</taxon>
        <taxon>Bacillota</taxon>
        <taxon>Bacillota incertae sedis</taxon>
        <taxon>Caldicellulosiruptorales</taxon>
        <taxon>Caldicellulosiruptoraceae</taxon>
        <taxon>Caldicellulosiruptor</taxon>
    </lineage>
</organism>
<dbReference type="KEGG" id="clc:Calla_0183"/>
<protein>
    <submittedName>
        <fullName evidence="2">Uncharacterized protein</fullName>
    </submittedName>
</protein>
<dbReference type="AlphaFoldDB" id="G2PWC1"/>
<name>G2PWC1_9FIRM</name>
<evidence type="ECO:0000313" key="3">
    <source>
        <dbReference type="Proteomes" id="UP000009257"/>
    </source>
</evidence>
<sequence length="38" mass="4473">MPSPDFFRGLRNRLIISILLWVVIIVLARVLFLLCNIF</sequence>
<accession>G2PWC1</accession>
<evidence type="ECO:0000256" key="1">
    <source>
        <dbReference type="SAM" id="Phobius"/>
    </source>
</evidence>
<keyword evidence="1" id="KW-0812">Transmembrane</keyword>
<keyword evidence="1" id="KW-1133">Transmembrane helix</keyword>
<keyword evidence="1" id="KW-0472">Membrane</keyword>
<feature type="transmembrane region" description="Helical" evidence="1">
    <location>
        <begin position="14"/>
        <end position="35"/>
    </location>
</feature>
<proteinExistence type="predicted"/>